<name>A0ABX2HIT2_9FIRM</name>
<evidence type="ECO:0000313" key="1">
    <source>
        <dbReference type="EMBL" id="NSJ48308.1"/>
    </source>
</evidence>
<dbReference type="EMBL" id="JAAITT010000007">
    <property type="protein sequence ID" value="NSJ48308.1"/>
    <property type="molecule type" value="Genomic_DNA"/>
</dbReference>
<organism evidence="1 2">
    <name type="scientific">Enterocloster aldenensis</name>
    <dbReference type="NCBI Taxonomy" id="358742"/>
    <lineage>
        <taxon>Bacteria</taxon>
        <taxon>Bacillati</taxon>
        <taxon>Bacillota</taxon>
        <taxon>Clostridia</taxon>
        <taxon>Lachnospirales</taxon>
        <taxon>Lachnospiraceae</taxon>
        <taxon>Enterocloster</taxon>
    </lineage>
</organism>
<protein>
    <recommendedName>
        <fullName evidence="3">DUF1292 domain-containing protein</fullName>
    </recommendedName>
</protein>
<sequence length="78" mass="8652">MLNKPKIPPKLGQLLAKGERGEKATILLTDGRKVTCQFEMLTYANKSDSDDSDMMVASIRYDDGSGELLAEEDINKVF</sequence>
<comment type="caution">
    <text evidence="1">The sequence shown here is derived from an EMBL/GenBank/DDBJ whole genome shotgun (WGS) entry which is preliminary data.</text>
</comment>
<keyword evidence="2" id="KW-1185">Reference proteome</keyword>
<dbReference type="Proteomes" id="UP000669239">
    <property type="component" value="Unassembled WGS sequence"/>
</dbReference>
<accession>A0ABX2HIT2</accession>
<gene>
    <name evidence="1" type="ORF">G5B36_06290</name>
</gene>
<proteinExistence type="predicted"/>
<evidence type="ECO:0008006" key="3">
    <source>
        <dbReference type="Google" id="ProtNLM"/>
    </source>
</evidence>
<dbReference type="RefSeq" id="WP_165641750.1">
    <property type="nucleotide sequence ID" value="NZ_JAAITT010000007.1"/>
</dbReference>
<evidence type="ECO:0000313" key="2">
    <source>
        <dbReference type="Proteomes" id="UP000669239"/>
    </source>
</evidence>
<reference evidence="1 2" key="1">
    <citation type="journal article" date="2020" name="Cell Host Microbe">
        <title>Functional and Genomic Variation between Human-Derived Isolates of Lachnospiraceae Reveals Inter- and Intra-Species Diversity.</title>
        <authorList>
            <person name="Sorbara M.T."/>
            <person name="Littmann E.R."/>
            <person name="Fontana E."/>
            <person name="Moody T.U."/>
            <person name="Kohout C.E."/>
            <person name="Gjonbalaj M."/>
            <person name="Eaton V."/>
            <person name="Seok R."/>
            <person name="Leiner I.M."/>
            <person name="Pamer E.G."/>
        </authorList>
    </citation>
    <scope>NUCLEOTIDE SEQUENCE [LARGE SCALE GENOMIC DNA]</scope>
    <source>
        <strain evidence="1 2">MSK.1.17</strain>
    </source>
</reference>